<reference evidence="4" key="1">
    <citation type="submission" date="2020-06" db="EMBL/GenBank/DDBJ databases">
        <authorList>
            <person name="Onetto C."/>
        </authorList>
    </citation>
    <scope>NUCLEOTIDE SEQUENCE</scope>
</reference>
<evidence type="ECO:0000256" key="2">
    <source>
        <dbReference type="SAM" id="MobiDB-lite"/>
    </source>
</evidence>
<name>A0A9N8KB51_9PEZI</name>
<comment type="caution">
    <text evidence="4">The sequence shown here is derived from an EMBL/GenBank/DDBJ whole genome shotgun (WGS) entry which is preliminary data.</text>
</comment>
<dbReference type="PANTHER" id="PTHR47655">
    <property type="entry name" value="QUINIC ACID UTILIZATION ACTIVATOR"/>
    <property type="match status" value="1"/>
</dbReference>
<feature type="domain" description="Zn(2)-C6 fungal-type" evidence="3">
    <location>
        <begin position="23"/>
        <end position="52"/>
    </location>
</feature>
<dbReference type="PANTHER" id="PTHR47655:SF3">
    <property type="entry name" value="ZN(II)2CYS6 TRANSCRIPTION FACTOR (EUROFUNG)"/>
    <property type="match status" value="1"/>
</dbReference>
<evidence type="ECO:0000313" key="4">
    <source>
        <dbReference type="EMBL" id="CAD0108451.1"/>
    </source>
</evidence>
<dbReference type="GO" id="GO:0008270">
    <property type="term" value="F:zinc ion binding"/>
    <property type="evidence" value="ECO:0007669"/>
    <property type="project" value="InterPro"/>
</dbReference>
<dbReference type="EMBL" id="CAINUL010000003">
    <property type="protein sequence ID" value="CAD0108451.1"/>
    <property type="molecule type" value="Genomic_DNA"/>
</dbReference>
<dbReference type="OrthoDB" id="3874060at2759"/>
<dbReference type="Proteomes" id="UP000745764">
    <property type="component" value="Unassembled WGS sequence"/>
</dbReference>
<proteinExistence type="predicted"/>
<dbReference type="Gene3D" id="4.10.240.10">
    <property type="entry name" value="Zn(2)-C6 fungal-type DNA-binding domain"/>
    <property type="match status" value="1"/>
</dbReference>
<dbReference type="PROSITE" id="PS00463">
    <property type="entry name" value="ZN2_CY6_FUNGAL_1"/>
    <property type="match status" value="1"/>
</dbReference>
<dbReference type="InterPro" id="IPR052783">
    <property type="entry name" value="Metabolic/Drug-Res_Regulator"/>
</dbReference>
<protein>
    <recommendedName>
        <fullName evidence="3">Zn(2)-C6 fungal-type domain-containing protein</fullName>
    </recommendedName>
</protein>
<dbReference type="Pfam" id="PF00172">
    <property type="entry name" value="Zn_clus"/>
    <property type="match status" value="1"/>
</dbReference>
<dbReference type="InterPro" id="IPR001138">
    <property type="entry name" value="Zn2Cys6_DnaBD"/>
</dbReference>
<dbReference type="CDD" id="cd00067">
    <property type="entry name" value="GAL4"/>
    <property type="match status" value="1"/>
</dbReference>
<dbReference type="InterPro" id="IPR036864">
    <property type="entry name" value="Zn2-C6_fun-type_DNA-bd_sf"/>
</dbReference>
<organism evidence="4 5">
    <name type="scientific">Aureobasidium uvarum</name>
    <dbReference type="NCBI Taxonomy" id="2773716"/>
    <lineage>
        <taxon>Eukaryota</taxon>
        <taxon>Fungi</taxon>
        <taxon>Dikarya</taxon>
        <taxon>Ascomycota</taxon>
        <taxon>Pezizomycotina</taxon>
        <taxon>Dothideomycetes</taxon>
        <taxon>Dothideomycetidae</taxon>
        <taxon>Dothideales</taxon>
        <taxon>Saccotheciaceae</taxon>
        <taxon>Aureobasidium</taxon>
    </lineage>
</organism>
<evidence type="ECO:0000259" key="3">
    <source>
        <dbReference type="PROSITE" id="PS50048"/>
    </source>
</evidence>
<feature type="region of interest" description="Disordered" evidence="2">
    <location>
        <begin position="199"/>
        <end position="240"/>
    </location>
</feature>
<keyword evidence="5" id="KW-1185">Reference proteome</keyword>
<dbReference type="SMART" id="SM00066">
    <property type="entry name" value="GAL4"/>
    <property type="match status" value="1"/>
</dbReference>
<feature type="compositionally biased region" description="Polar residues" evidence="2">
    <location>
        <begin position="220"/>
        <end position="240"/>
    </location>
</feature>
<dbReference type="AlphaFoldDB" id="A0A9N8KB51"/>
<gene>
    <name evidence="4" type="ORF">AWRI4620_LOCUS2706</name>
</gene>
<dbReference type="GO" id="GO:0000981">
    <property type="term" value="F:DNA-binding transcription factor activity, RNA polymerase II-specific"/>
    <property type="evidence" value="ECO:0007669"/>
    <property type="project" value="InterPro"/>
</dbReference>
<dbReference type="PROSITE" id="PS50048">
    <property type="entry name" value="ZN2_CY6_FUNGAL_2"/>
    <property type="match status" value="1"/>
</dbReference>
<feature type="region of interest" description="Disordered" evidence="2">
    <location>
        <begin position="317"/>
        <end position="336"/>
    </location>
</feature>
<feature type="region of interest" description="Disordered" evidence="2">
    <location>
        <begin position="124"/>
        <end position="178"/>
    </location>
</feature>
<sequence length="348" mass="38841">MSTIQEQSYSENSDRGKSRASKACARCRIKKQRCSGGTPCSNCKLADALCHFGNIKRTQRKMFPEHYVRALEAQQHKLETAVHTMYYRLLAANAWPGPKLIEHGGNPLVHDVLAVLGLLETTQEDRSRHSYNQPELGSPGGDESVAESPEQQYQERRNSLPSQPHSVHHSRNESNHSLPLVPEEARWFGGIPELLSRSATGEHSLTAPRRLDFVPPADSLSRSNMPAGSTQQQAQSLPSSFGQQQLLQAAGSSQNAVQPSTNLEAMNWELFDKSTAWWYGDEEDTGQQQDLQDNRITTTDGSLNLEGPCELDGLWQSTQTEVDPQAIPPDDETKMDRELPAHFFRIGW</sequence>
<keyword evidence="1" id="KW-0539">Nucleus</keyword>
<accession>A0A9N8KB51</accession>
<evidence type="ECO:0000313" key="5">
    <source>
        <dbReference type="Proteomes" id="UP000745764"/>
    </source>
</evidence>
<dbReference type="SUPFAM" id="SSF57701">
    <property type="entry name" value="Zn2/Cys6 DNA-binding domain"/>
    <property type="match status" value="1"/>
</dbReference>
<evidence type="ECO:0000256" key="1">
    <source>
        <dbReference type="ARBA" id="ARBA00023242"/>
    </source>
</evidence>